<evidence type="ECO:0000256" key="1">
    <source>
        <dbReference type="SAM" id="MobiDB-lite"/>
    </source>
</evidence>
<accession>A0A9X9PYW0</accession>
<reference evidence="2 3" key="1">
    <citation type="submission" date="2018-10" db="EMBL/GenBank/DDBJ databases">
        <authorList>
            <person name="Ekblom R."/>
            <person name="Jareborg N."/>
        </authorList>
    </citation>
    <scope>NUCLEOTIDE SEQUENCE [LARGE SCALE GENOMIC DNA]</scope>
    <source>
        <tissue evidence="2">Muscle</tissue>
    </source>
</reference>
<feature type="compositionally biased region" description="Low complexity" evidence="1">
    <location>
        <begin position="9"/>
        <end position="27"/>
    </location>
</feature>
<evidence type="ECO:0000313" key="3">
    <source>
        <dbReference type="Proteomes" id="UP000269945"/>
    </source>
</evidence>
<name>A0A9X9PYW0_GULGU</name>
<dbReference type="Proteomes" id="UP000269945">
    <property type="component" value="Unassembled WGS sequence"/>
</dbReference>
<evidence type="ECO:0000313" key="2">
    <source>
        <dbReference type="EMBL" id="VCW78230.1"/>
    </source>
</evidence>
<feature type="region of interest" description="Disordered" evidence="1">
    <location>
        <begin position="1"/>
        <end position="36"/>
    </location>
</feature>
<proteinExistence type="predicted"/>
<dbReference type="AlphaFoldDB" id="A0A9X9PYW0"/>
<gene>
    <name evidence="2" type="ORF">BN2614_LOCUS2</name>
</gene>
<organism evidence="2 3">
    <name type="scientific">Gulo gulo</name>
    <name type="common">Wolverine</name>
    <name type="synonym">Gluton</name>
    <dbReference type="NCBI Taxonomy" id="48420"/>
    <lineage>
        <taxon>Eukaryota</taxon>
        <taxon>Metazoa</taxon>
        <taxon>Chordata</taxon>
        <taxon>Craniata</taxon>
        <taxon>Vertebrata</taxon>
        <taxon>Euteleostomi</taxon>
        <taxon>Mammalia</taxon>
        <taxon>Eutheria</taxon>
        <taxon>Laurasiatheria</taxon>
        <taxon>Carnivora</taxon>
        <taxon>Caniformia</taxon>
        <taxon>Musteloidea</taxon>
        <taxon>Mustelidae</taxon>
        <taxon>Guloninae</taxon>
        <taxon>Gulo</taxon>
    </lineage>
</organism>
<comment type="caution">
    <text evidence="2">The sequence shown here is derived from an EMBL/GenBank/DDBJ whole genome shotgun (WGS) entry which is preliminary data.</text>
</comment>
<sequence>MSRGRSIPEQRQQASEAEATATTFRASGNCRKSGIR</sequence>
<protein>
    <submittedName>
        <fullName evidence="2">Uncharacterized protein</fullName>
    </submittedName>
</protein>
<dbReference type="EMBL" id="CYRY02010132">
    <property type="protein sequence ID" value="VCW78230.1"/>
    <property type="molecule type" value="Genomic_DNA"/>
</dbReference>
<keyword evidence="3" id="KW-1185">Reference proteome</keyword>